<keyword evidence="4" id="KW-1185">Reference proteome</keyword>
<feature type="chain" id="PRO_5045832373" description="DUF4097 domain-containing protein" evidence="1">
    <location>
        <begin position="23"/>
        <end position="209"/>
    </location>
</feature>
<evidence type="ECO:0000313" key="3">
    <source>
        <dbReference type="EMBL" id="MBB5113267.1"/>
    </source>
</evidence>
<keyword evidence="1" id="KW-0732">Signal</keyword>
<feature type="domain" description="DUF4097" evidence="2">
    <location>
        <begin position="106"/>
        <end position="200"/>
    </location>
</feature>
<dbReference type="PROSITE" id="PS51257">
    <property type="entry name" value="PROKAR_LIPOPROTEIN"/>
    <property type="match status" value="1"/>
</dbReference>
<protein>
    <recommendedName>
        <fullName evidence="2">DUF4097 domain-containing protein</fullName>
    </recommendedName>
</protein>
<reference evidence="3 4" key="1">
    <citation type="submission" date="2020-08" db="EMBL/GenBank/DDBJ databases">
        <title>Sequencing the genomes of 1000 actinobacteria strains.</title>
        <authorList>
            <person name="Klenk H.-P."/>
        </authorList>
    </citation>
    <scope>NUCLEOTIDE SEQUENCE [LARGE SCALE GENOMIC DNA]</scope>
    <source>
        <strain evidence="3 4">DSM 43036</strain>
    </source>
</reference>
<dbReference type="RefSeq" id="WP_184684866.1">
    <property type="nucleotide sequence ID" value="NZ_JACHJC010000001.1"/>
</dbReference>
<dbReference type="GeneID" id="300293674"/>
<accession>A0ABR6MD09</accession>
<name>A0ABR6MD09_MICEC</name>
<organism evidence="3 4">
    <name type="scientific">Micromonospora echinospora</name>
    <name type="common">Micromonospora purpurea</name>
    <dbReference type="NCBI Taxonomy" id="1877"/>
    <lineage>
        <taxon>Bacteria</taxon>
        <taxon>Bacillati</taxon>
        <taxon>Actinomycetota</taxon>
        <taxon>Actinomycetes</taxon>
        <taxon>Micromonosporales</taxon>
        <taxon>Micromonosporaceae</taxon>
        <taxon>Micromonospora</taxon>
    </lineage>
</organism>
<comment type="caution">
    <text evidence="3">The sequence shown here is derived from an EMBL/GenBank/DDBJ whole genome shotgun (WGS) entry which is preliminary data.</text>
</comment>
<dbReference type="Proteomes" id="UP000618986">
    <property type="component" value="Unassembled WGS sequence"/>
</dbReference>
<proteinExistence type="predicted"/>
<sequence length="209" mass="21105">MRIPTKAGVSALAIATCAMLVAGCDPGGSDNSAVDTYDISDKVNTLSLTGRGGNVTLTASDSGSVKVTEDLRYSDTKPKTSHDVNGSTLNLVDNGCGKDNCHVDYKIELPEGTVVKIKTDGGDITGRGLGADTTVTTAGGDIDLQYATAADLVDVTSEGGNVKIKVPSGPYEVDASTEGGDRTVSVQAVPGSAHKIRAKSGGGDVTVAS</sequence>
<dbReference type="EMBL" id="JACHJC010000001">
    <property type="protein sequence ID" value="MBB5113267.1"/>
    <property type="molecule type" value="Genomic_DNA"/>
</dbReference>
<feature type="signal peptide" evidence="1">
    <location>
        <begin position="1"/>
        <end position="22"/>
    </location>
</feature>
<evidence type="ECO:0000259" key="2">
    <source>
        <dbReference type="Pfam" id="PF13349"/>
    </source>
</evidence>
<evidence type="ECO:0000313" key="4">
    <source>
        <dbReference type="Proteomes" id="UP000618986"/>
    </source>
</evidence>
<gene>
    <name evidence="3" type="ORF">FHU28_003106</name>
</gene>
<dbReference type="Pfam" id="PF13349">
    <property type="entry name" value="DUF4097"/>
    <property type="match status" value="1"/>
</dbReference>
<dbReference type="InterPro" id="IPR025164">
    <property type="entry name" value="Toastrack_DUF4097"/>
</dbReference>
<evidence type="ECO:0000256" key="1">
    <source>
        <dbReference type="SAM" id="SignalP"/>
    </source>
</evidence>